<dbReference type="STRING" id="1288484.GCA_000348665_02366"/>
<dbReference type="Pfam" id="PF02630">
    <property type="entry name" value="SCO1-SenC"/>
    <property type="match status" value="1"/>
</dbReference>
<dbReference type="AlphaFoldDB" id="A0A345IHI2"/>
<dbReference type="EMBL" id="CP031158">
    <property type="protein sequence ID" value="AXG99154.1"/>
    <property type="molecule type" value="Genomic_DNA"/>
</dbReference>
<keyword evidence="2" id="KW-0186">Copper</keyword>
<evidence type="ECO:0000256" key="1">
    <source>
        <dbReference type="ARBA" id="ARBA00010996"/>
    </source>
</evidence>
<dbReference type="GO" id="GO:0046872">
    <property type="term" value="F:metal ion binding"/>
    <property type="evidence" value="ECO:0007669"/>
    <property type="project" value="UniProtKB-KW"/>
</dbReference>
<feature type="binding site" evidence="2">
    <location>
        <position position="79"/>
    </location>
    <ligand>
        <name>Cu cation</name>
        <dbReference type="ChEBI" id="CHEBI:23378"/>
    </ligand>
</feature>
<proteinExistence type="inferred from homology"/>
<dbReference type="InterPro" id="IPR036249">
    <property type="entry name" value="Thioredoxin-like_sf"/>
</dbReference>
<dbReference type="Gene3D" id="3.40.30.10">
    <property type="entry name" value="Glutaredoxin"/>
    <property type="match status" value="1"/>
</dbReference>
<evidence type="ECO:0000313" key="4">
    <source>
        <dbReference type="EMBL" id="AXG99154.1"/>
    </source>
</evidence>
<dbReference type="PANTHER" id="PTHR12151">
    <property type="entry name" value="ELECTRON TRANSPORT PROTIN SCO1/SENC FAMILY MEMBER"/>
    <property type="match status" value="1"/>
</dbReference>
<feature type="binding site" evidence="2">
    <location>
        <position position="83"/>
    </location>
    <ligand>
        <name>Cu cation</name>
        <dbReference type="ChEBI" id="CHEBI:23378"/>
    </ligand>
</feature>
<evidence type="ECO:0000256" key="3">
    <source>
        <dbReference type="PIRSR" id="PIRSR603782-2"/>
    </source>
</evidence>
<accession>A0A345IHI2</accession>
<name>A0A345IHI2_9DEIO</name>
<dbReference type="InterPro" id="IPR003782">
    <property type="entry name" value="SCO1/SenC"/>
</dbReference>
<dbReference type="KEGG" id="dwu:DVJ83_08230"/>
<reference evidence="4 5" key="1">
    <citation type="submission" date="2018-07" db="EMBL/GenBank/DDBJ databases">
        <title>Complete Genome and Methylome Analysis of Deinococcus wulumuqiensis NEB 479.</title>
        <authorList>
            <person name="Fomenkov A."/>
            <person name="Luyten Y."/>
            <person name="Vincze T."/>
            <person name="Anton B.P."/>
            <person name="Clark T."/>
            <person name="Roberts R.J."/>
            <person name="Morgan R.D."/>
        </authorList>
    </citation>
    <scope>NUCLEOTIDE SEQUENCE [LARGE SCALE GENOMIC DNA]</scope>
    <source>
        <strain evidence="4 5">NEB 479</strain>
    </source>
</reference>
<evidence type="ECO:0000313" key="5">
    <source>
        <dbReference type="Proteomes" id="UP000253744"/>
    </source>
</evidence>
<sequence length="228" mass="24030">MKWLTAALLSVAAVLAGLLIIRALNPGLLPGAGGLSGGTALETPLAVPALALTDDQGRPTTLAASDGRLRLVFFGFARCPDVCPITLASLARTYKTLEDEQRRRVQVQLVTVDPVNDTPPVLREYLNRFDPAFTGLTGKPETINAAAKALFVNNVAPPPATDHSAHLQTDGASSAPAVTAAEAARIHGDEVRVLDPGGQFVRVYTNTEVMDGTLERDLPALVRQYAGS</sequence>
<protein>
    <submittedName>
        <fullName evidence="4">SCO family protein</fullName>
    </submittedName>
</protein>
<dbReference type="Proteomes" id="UP000253744">
    <property type="component" value="Chromosome"/>
</dbReference>
<comment type="similarity">
    <text evidence="1">Belongs to the SCO1/2 family.</text>
</comment>
<dbReference type="PANTHER" id="PTHR12151:SF25">
    <property type="entry name" value="LINALOOL DEHYDRATASE_ISOMERASE DOMAIN-CONTAINING PROTEIN"/>
    <property type="match status" value="1"/>
</dbReference>
<dbReference type="CDD" id="cd02968">
    <property type="entry name" value="SCO"/>
    <property type="match status" value="1"/>
</dbReference>
<dbReference type="SUPFAM" id="SSF52833">
    <property type="entry name" value="Thioredoxin-like"/>
    <property type="match status" value="1"/>
</dbReference>
<gene>
    <name evidence="4" type="ORF">DVJ83_08230</name>
</gene>
<dbReference type="RefSeq" id="WP_114672022.1">
    <property type="nucleotide sequence ID" value="NZ_CP031158.1"/>
</dbReference>
<feature type="disulfide bond" description="Redox-active" evidence="3">
    <location>
        <begin position="79"/>
        <end position="83"/>
    </location>
</feature>
<organism evidence="4 5">
    <name type="scientific">Deinococcus wulumuqiensis</name>
    <dbReference type="NCBI Taxonomy" id="980427"/>
    <lineage>
        <taxon>Bacteria</taxon>
        <taxon>Thermotogati</taxon>
        <taxon>Deinococcota</taxon>
        <taxon>Deinococci</taxon>
        <taxon>Deinococcales</taxon>
        <taxon>Deinococcaceae</taxon>
        <taxon>Deinococcus</taxon>
    </lineage>
</organism>
<keyword evidence="2" id="KW-0479">Metal-binding</keyword>
<evidence type="ECO:0000256" key="2">
    <source>
        <dbReference type="PIRSR" id="PIRSR603782-1"/>
    </source>
</evidence>
<keyword evidence="3" id="KW-1015">Disulfide bond</keyword>